<evidence type="ECO:0000313" key="1">
    <source>
        <dbReference type="EMBL" id="ADJ28720.1"/>
    </source>
</evidence>
<keyword evidence="2" id="KW-1185">Reference proteome</keyword>
<sequence>MSLLPTFIRRCLRTTIEAPELRAIMVKLAERTLEL</sequence>
<dbReference type="Proteomes" id="UP000000393">
    <property type="component" value="Chromosome"/>
</dbReference>
<dbReference type="KEGG" id="nwa:Nwat_1871"/>
<dbReference type="EMBL" id="CP002086">
    <property type="protein sequence ID" value="ADJ28720.1"/>
    <property type="molecule type" value="Genomic_DNA"/>
</dbReference>
<protein>
    <submittedName>
        <fullName evidence="1">Uncharacterized protein</fullName>
    </submittedName>
</protein>
<name>D8K743_NITWC</name>
<evidence type="ECO:0000313" key="2">
    <source>
        <dbReference type="Proteomes" id="UP000000393"/>
    </source>
</evidence>
<gene>
    <name evidence="1" type="ordered locus">Nwat_1871</name>
</gene>
<reference evidence="1 2" key="1">
    <citation type="submission" date="2010-06" db="EMBL/GenBank/DDBJ databases">
        <title>Complete sequence of chromosome of Nitrosococcus watsoni C-113.</title>
        <authorList>
            <consortium name="US DOE Joint Genome Institute"/>
            <person name="Lucas S."/>
            <person name="Copeland A."/>
            <person name="Lapidus A."/>
            <person name="Cheng J.-F."/>
            <person name="Bruce D."/>
            <person name="Goodwin L."/>
            <person name="Pitluck S."/>
            <person name="Malfatti S.A."/>
            <person name="Chain P.S.G."/>
            <person name="Land M."/>
            <person name="Hauser L."/>
            <person name="Kyrpides N."/>
            <person name="Ivanova N."/>
            <person name="Cambell M.A."/>
            <person name="Heidelberg J.F."/>
            <person name="Klotz M.G."/>
            <person name="Woyke T."/>
        </authorList>
    </citation>
    <scope>NUCLEOTIDE SEQUENCE [LARGE SCALE GENOMIC DNA]</scope>
    <source>
        <strain evidence="1 2">C-113</strain>
    </source>
</reference>
<dbReference type="AlphaFoldDB" id="D8K743"/>
<proteinExistence type="predicted"/>
<dbReference type="HOGENOM" id="CLU_3366093_0_0_6"/>
<accession>D8K743</accession>
<organism evidence="1 2">
    <name type="scientific">Nitrosococcus watsoni (strain C-113)</name>
    <dbReference type="NCBI Taxonomy" id="105559"/>
    <lineage>
        <taxon>Bacteria</taxon>
        <taxon>Pseudomonadati</taxon>
        <taxon>Pseudomonadota</taxon>
        <taxon>Gammaproteobacteria</taxon>
        <taxon>Chromatiales</taxon>
        <taxon>Chromatiaceae</taxon>
        <taxon>Nitrosococcus</taxon>
    </lineage>
</organism>